<feature type="signal peptide" evidence="1">
    <location>
        <begin position="1"/>
        <end position="27"/>
    </location>
</feature>
<dbReference type="Proteomes" id="UP000007755">
    <property type="component" value="Unassembled WGS sequence"/>
</dbReference>
<keyword evidence="3" id="KW-1185">Reference proteome</keyword>
<dbReference type="OrthoDB" id="7700996at2759"/>
<evidence type="ECO:0000313" key="2">
    <source>
        <dbReference type="EMBL" id="EGI57347.1"/>
    </source>
</evidence>
<dbReference type="OMA" id="CEISWAS"/>
<evidence type="ECO:0000313" key="3">
    <source>
        <dbReference type="Proteomes" id="UP000007755"/>
    </source>
</evidence>
<protein>
    <submittedName>
        <fullName evidence="2">Uncharacterized protein</fullName>
    </submittedName>
</protein>
<accession>F4X8S8</accession>
<keyword evidence="1" id="KW-0732">Signal</keyword>
<feature type="chain" id="PRO_5003319392" evidence="1">
    <location>
        <begin position="28"/>
        <end position="228"/>
    </location>
</feature>
<sequence length="228" mass="25859">MYLHQSQACGIVLILAILGITCEISWASKQCKTVVMDVHVKRCRLGTERAKRGLEKFDLQKYTDKYEAKRQEESDYSKPKNSALHSVPQKRQLTLEQVNGIVLPIVTKAINDASQARAYASGIGSHDSSLSLTRGSILTRPEYHLWAPYPFGGSFVSFRTPAYNDDLDLYLNAEELDELYNDIYERLPRASKDEAWKIFLETASKCCQNVDKCLKETTYVPCFGSRMS</sequence>
<proteinExistence type="predicted"/>
<dbReference type="InParanoid" id="F4X8S8"/>
<name>F4X8S8_ACREC</name>
<dbReference type="EMBL" id="GL888932">
    <property type="protein sequence ID" value="EGI57347.1"/>
    <property type="molecule type" value="Genomic_DNA"/>
</dbReference>
<dbReference type="KEGG" id="aec:105154129"/>
<reference evidence="2" key="1">
    <citation type="submission" date="2011-02" db="EMBL/GenBank/DDBJ databases">
        <title>The genome of the leaf-cutting ant Acromyrmex echinatior suggests key adaptations to social evolution and fungus farming.</title>
        <authorList>
            <person name="Nygaard S."/>
            <person name="Zhang G."/>
        </authorList>
    </citation>
    <scope>NUCLEOTIDE SEQUENCE</scope>
</reference>
<organism evidence="3">
    <name type="scientific">Acromyrmex echinatior</name>
    <name type="common">Panamanian leafcutter ant</name>
    <name type="synonym">Acromyrmex octospinosus echinatior</name>
    <dbReference type="NCBI Taxonomy" id="103372"/>
    <lineage>
        <taxon>Eukaryota</taxon>
        <taxon>Metazoa</taxon>
        <taxon>Ecdysozoa</taxon>
        <taxon>Arthropoda</taxon>
        <taxon>Hexapoda</taxon>
        <taxon>Insecta</taxon>
        <taxon>Pterygota</taxon>
        <taxon>Neoptera</taxon>
        <taxon>Endopterygota</taxon>
        <taxon>Hymenoptera</taxon>
        <taxon>Apocrita</taxon>
        <taxon>Aculeata</taxon>
        <taxon>Formicoidea</taxon>
        <taxon>Formicidae</taxon>
        <taxon>Myrmicinae</taxon>
        <taxon>Acromyrmex</taxon>
    </lineage>
</organism>
<gene>
    <name evidence="2" type="ORF">G5I_14818</name>
</gene>
<dbReference type="AlphaFoldDB" id="F4X8S8"/>
<evidence type="ECO:0000256" key="1">
    <source>
        <dbReference type="SAM" id="SignalP"/>
    </source>
</evidence>